<dbReference type="EMBL" id="SSOP01000071">
    <property type="protein sequence ID" value="KAB5592258.1"/>
    <property type="molecule type" value="Genomic_DNA"/>
</dbReference>
<dbReference type="Pfam" id="PF01753">
    <property type="entry name" value="zf-MYND"/>
    <property type="match status" value="1"/>
</dbReference>
<proteinExistence type="predicted"/>
<dbReference type="AlphaFoldDB" id="A0A5N5QL44"/>
<sequence>MVQSDLSRKVEKASNFVQMVDVLIKDLKLPDPTKRKGLKQFATNFALHNRKINACYDAHSQPSHKDFLVLAAIANFWAKLALDSLLRDRLLANGVLERMAPLLKEGPEDTRQSVLLALSNLTRHGGDHARKSIAALTYPAILDLLDSSDCRPRVAELCVSVLSHTMSSAIAECEDHHEPGGDIKLPAAVRDIDGVRLLSAITESMRRPDVNEELVSHGLELLRTLAYSSRKPILETSSERPMVAALASPNIQVRLLGCAAVLRLGSSITEREGRMMDPMNIWHVANNMEEYFNPTLIEAMRNQYGGIKGGMIMEMADSGMGMVGPHLGGSGDYLEVGREFARKILESEYSLGAGFLFGMGGDSNFDRAIKALRKSRDPADAHLPYILEIKMAMGMGNREKVRAMSSEAIDRFPDVGYFYYALAGWTQDPRTSLRTAKKGLACPELADYIKRGFLQKSAESAFEMTMDGPLGSAAPGSPAWREAVAILHCAQEDSKMYIEITPIDHKNMKTMIYTYLCVTFILEGDEIYKDLDRIKPYLEQLSIAEQIYAIVVQPLRRIQRKLAIDTIVPLFAKPMKNWRAIISRLDDPYMGHHHHQKLGEDDPDHVLANWLARTALDDEDAPKSEFAELGGPDLPAPGTRAEDVLVYRCSLCGNPSASLRKCARCKSTHYCDDSCQRKHWKKGHKLVCKPSDSGP</sequence>
<evidence type="ECO:0000256" key="1">
    <source>
        <dbReference type="ARBA" id="ARBA00022723"/>
    </source>
</evidence>
<evidence type="ECO:0000313" key="7">
    <source>
        <dbReference type="Proteomes" id="UP000383932"/>
    </source>
</evidence>
<gene>
    <name evidence="6" type="ORF">CTheo_4303</name>
</gene>
<evidence type="ECO:0000313" key="6">
    <source>
        <dbReference type="EMBL" id="KAB5592258.1"/>
    </source>
</evidence>
<evidence type="ECO:0000256" key="4">
    <source>
        <dbReference type="PROSITE-ProRule" id="PRU00134"/>
    </source>
</evidence>
<dbReference type="Gene3D" id="6.10.140.2220">
    <property type="match status" value="1"/>
</dbReference>
<dbReference type="InterPro" id="IPR011989">
    <property type="entry name" value="ARM-like"/>
</dbReference>
<keyword evidence="3" id="KW-0862">Zinc</keyword>
<evidence type="ECO:0000259" key="5">
    <source>
        <dbReference type="PROSITE" id="PS50865"/>
    </source>
</evidence>
<dbReference type="PROSITE" id="PS01360">
    <property type="entry name" value="ZF_MYND_1"/>
    <property type="match status" value="1"/>
</dbReference>
<dbReference type="OrthoDB" id="341421at2759"/>
<evidence type="ECO:0000256" key="2">
    <source>
        <dbReference type="ARBA" id="ARBA00022771"/>
    </source>
</evidence>
<comment type="caution">
    <text evidence="6">The sequence shown here is derived from an EMBL/GenBank/DDBJ whole genome shotgun (WGS) entry which is preliminary data.</text>
</comment>
<feature type="domain" description="MYND-type" evidence="5">
    <location>
        <begin position="649"/>
        <end position="688"/>
    </location>
</feature>
<keyword evidence="1" id="KW-0479">Metal-binding</keyword>
<dbReference type="GO" id="GO:0008270">
    <property type="term" value="F:zinc ion binding"/>
    <property type="evidence" value="ECO:0007669"/>
    <property type="project" value="UniProtKB-KW"/>
</dbReference>
<dbReference type="SUPFAM" id="SSF48371">
    <property type="entry name" value="ARM repeat"/>
    <property type="match status" value="1"/>
</dbReference>
<dbReference type="Gene3D" id="1.25.10.10">
    <property type="entry name" value="Leucine-rich Repeat Variant"/>
    <property type="match status" value="1"/>
</dbReference>
<protein>
    <submittedName>
        <fullName evidence="6">MYND finger protein</fullName>
    </submittedName>
</protein>
<dbReference type="SUPFAM" id="SSF144232">
    <property type="entry name" value="HIT/MYND zinc finger-like"/>
    <property type="match status" value="1"/>
</dbReference>
<name>A0A5N5QL44_9AGAM</name>
<dbReference type="InterPro" id="IPR016024">
    <property type="entry name" value="ARM-type_fold"/>
</dbReference>
<dbReference type="InterPro" id="IPR002893">
    <property type="entry name" value="Znf_MYND"/>
</dbReference>
<organism evidence="6 7">
    <name type="scientific">Ceratobasidium theobromae</name>
    <dbReference type="NCBI Taxonomy" id="1582974"/>
    <lineage>
        <taxon>Eukaryota</taxon>
        <taxon>Fungi</taxon>
        <taxon>Dikarya</taxon>
        <taxon>Basidiomycota</taxon>
        <taxon>Agaricomycotina</taxon>
        <taxon>Agaricomycetes</taxon>
        <taxon>Cantharellales</taxon>
        <taxon>Ceratobasidiaceae</taxon>
        <taxon>Ceratobasidium</taxon>
    </lineage>
</organism>
<dbReference type="Proteomes" id="UP000383932">
    <property type="component" value="Unassembled WGS sequence"/>
</dbReference>
<keyword evidence="2 4" id="KW-0863">Zinc-finger</keyword>
<evidence type="ECO:0000256" key="3">
    <source>
        <dbReference type="ARBA" id="ARBA00022833"/>
    </source>
</evidence>
<keyword evidence="7" id="KW-1185">Reference proteome</keyword>
<accession>A0A5N5QL44</accession>
<reference evidence="6 7" key="1">
    <citation type="journal article" date="2019" name="Fungal Biol. Biotechnol.">
        <title>Draft genome sequence of fastidious pathogen Ceratobasidium theobromae, which causes vascular-streak dieback in Theobroma cacao.</title>
        <authorList>
            <person name="Ali S.S."/>
            <person name="Asman A."/>
            <person name="Shao J."/>
            <person name="Firmansyah A.P."/>
            <person name="Susilo A.W."/>
            <person name="Rosmana A."/>
            <person name="McMahon P."/>
            <person name="Junaid M."/>
            <person name="Guest D."/>
            <person name="Kheng T.Y."/>
            <person name="Meinhardt L.W."/>
            <person name="Bailey B.A."/>
        </authorList>
    </citation>
    <scope>NUCLEOTIDE SEQUENCE [LARGE SCALE GENOMIC DNA]</scope>
    <source>
        <strain evidence="6 7">CT2</strain>
    </source>
</reference>
<dbReference type="PROSITE" id="PS50865">
    <property type="entry name" value="ZF_MYND_2"/>
    <property type="match status" value="1"/>
</dbReference>